<dbReference type="SUPFAM" id="SSF56935">
    <property type="entry name" value="Porins"/>
    <property type="match status" value="1"/>
</dbReference>
<evidence type="ECO:0000259" key="13">
    <source>
        <dbReference type="SMART" id="SM00965"/>
    </source>
</evidence>
<evidence type="ECO:0000256" key="7">
    <source>
        <dbReference type="ARBA" id="ARBA00023077"/>
    </source>
</evidence>
<evidence type="ECO:0000256" key="3">
    <source>
        <dbReference type="ARBA" id="ARBA00022452"/>
    </source>
</evidence>
<dbReference type="OrthoDB" id="7051241at2"/>
<evidence type="ECO:0000256" key="5">
    <source>
        <dbReference type="ARBA" id="ARBA00022692"/>
    </source>
</evidence>
<keyword evidence="14" id="KW-0675">Receptor</keyword>
<dbReference type="AlphaFoldDB" id="A0A5C6TTD5"/>
<dbReference type="InterPro" id="IPR011662">
    <property type="entry name" value="Secretin/TonB_short_N"/>
</dbReference>
<organism evidence="14 15">
    <name type="scientific">Allosphingosinicella ginsenosidimutans</name>
    <dbReference type="NCBI Taxonomy" id="1176539"/>
    <lineage>
        <taxon>Bacteria</taxon>
        <taxon>Pseudomonadati</taxon>
        <taxon>Pseudomonadota</taxon>
        <taxon>Alphaproteobacteria</taxon>
        <taxon>Sphingomonadales</taxon>
        <taxon>Sphingomonadaceae</taxon>
        <taxon>Allosphingosinicella</taxon>
    </lineage>
</organism>
<evidence type="ECO:0000256" key="1">
    <source>
        <dbReference type="ARBA" id="ARBA00004571"/>
    </source>
</evidence>
<feature type="domain" description="Secretin/TonB short N-terminal" evidence="13">
    <location>
        <begin position="50"/>
        <end position="101"/>
    </location>
</feature>
<gene>
    <name evidence="14" type="ORF">FRZ32_07120</name>
</gene>
<feature type="signal peptide" evidence="12">
    <location>
        <begin position="1"/>
        <end position="25"/>
    </location>
</feature>
<dbReference type="PANTHER" id="PTHR47234:SF2">
    <property type="entry name" value="TONB-DEPENDENT RECEPTOR"/>
    <property type="match status" value="1"/>
</dbReference>
<evidence type="ECO:0000256" key="12">
    <source>
        <dbReference type="SAM" id="SignalP"/>
    </source>
</evidence>
<keyword evidence="8 10" id="KW-0472">Membrane</keyword>
<protein>
    <submittedName>
        <fullName evidence="14">TonB-dependent receptor</fullName>
    </submittedName>
</protein>
<dbReference type="EMBL" id="VOQQ01000001">
    <property type="protein sequence ID" value="TXC63450.1"/>
    <property type="molecule type" value="Genomic_DNA"/>
</dbReference>
<dbReference type="Pfam" id="PF07715">
    <property type="entry name" value="Plug"/>
    <property type="match status" value="1"/>
</dbReference>
<keyword evidence="4" id="KW-0406">Ion transport</keyword>
<comment type="caution">
    <text evidence="14">The sequence shown here is derived from an EMBL/GenBank/DDBJ whole genome shotgun (WGS) entry which is preliminary data.</text>
</comment>
<dbReference type="SMART" id="SM00965">
    <property type="entry name" value="STN"/>
    <property type="match status" value="1"/>
</dbReference>
<dbReference type="InterPro" id="IPR036942">
    <property type="entry name" value="Beta-barrel_TonB_sf"/>
</dbReference>
<dbReference type="InterPro" id="IPR000531">
    <property type="entry name" value="Beta-barrel_TonB"/>
</dbReference>
<dbReference type="Gene3D" id="2.40.170.20">
    <property type="entry name" value="TonB-dependent receptor, beta-barrel domain"/>
    <property type="match status" value="1"/>
</dbReference>
<comment type="similarity">
    <text evidence="10 11">Belongs to the TonB-dependent receptor family.</text>
</comment>
<keyword evidence="9 10" id="KW-0998">Cell outer membrane</keyword>
<dbReference type="Gene3D" id="2.170.130.10">
    <property type="entry name" value="TonB-dependent receptor, plug domain"/>
    <property type="match status" value="1"/>
</dbReference>
<keyword evidence="6" id="KW-0408">Iron</keyword>
<keyword evidence="3 10" id="KW-1134">Transmembrane beta strand</keyword>
<dbReference type="PROSITE" id="PS52016">
    <property type="entry name" value="TONB_DEPENDENT_REC_3"/>
    <property type="match status" value="1"/>
</dbReference>
<keyword evidence="15" id="KW-1185">Reference proteome</keyword>
<evidence type="ECO:0000256" key="9">
    <source>
        <dbReference type="ARBA" id="ARBA00023237"/>
    </source>
</evidence>
<dbReference type="Pfam" id="PF07660">
    <property type="entry name" value="STN"/>
    <property type="match status" value="1"/>
</dbReference>
<evidence type="ECO:0000256" key="4">
    <source>
        <dbReference type="ARBA" id="ARBA00022496"/>
    </source>
</evidence>
<evidence type="ECO:0000256" key="10">
    <source>
        <dbReference type="PROSITE-ProRule" id="PRU01360"/>
    </source>
</evidence>
<dbReference type="CDD" id="cd01347">
    <property type="entry name" value="ligand_gated_channel"/>
    <property type="match status" value="1"/>
</dbReference>
<dbReference type="PANTHER" id="PTHR47234">
    <property type="match status" value="1"/>
</dbReference>
<evidence type="ECO:0000256" key="11">
    <source>
        <dbReference type="RuleBase" id="RU003357"/>
    </source>
</evidence>
<dbReference type="Gene3D" id="3.55.50.30">
    <property type="match status" value="1"/>
</dbReference>
<sequence>MKIGTLAGALASSVCIVAIATPAQAQERAFDIPAGSLRAALDAYNRQSGRPLIYRAEDVRGARSPGYRGTASPEAALDAVLTGTGFSARMDSSGAIAIVRAGDRSGTGPSEVRAEAPQVSDSTDIVVTGSRLRRMGNDSPSPVTTFDRAEIDRLGSATVSEVLRYLPQQPYARAETYSSTGAQFVELRGLGLDSTLVLLNGRRLVPSAADALFNAVDLNAIPLAAVERIEVLSDSASAVYGADAVGGVVNVILKKSIDRPSITLRYGGADGGANEYRVSGAAGIDTGTLRLSLVADYFRRDTLLGRSRSLFSDQDYRRFGSIDQRSTSANPGNVYSLSGGNLPGLTSSFAAVPASGSGGNLTPADFSATAGQLNLESTGVYESIIPASRRASIFAFGEIDISPIVTLFAEGLYGNRRTDSLYDPSSLFQETVPADNIYNPFGEDVLVDYLFAGVGPTDTINRSNMLRGVLGLRGRVSSWDWEVSGLRSHEDGYNVTTNSVDFAQADCLLTNPAARVGGACNGITGSLNVFQSGPGGEATLLASLVANPARVHYSSDGTQLLAFVRGSLFSLPGGAVEVVAGGEWRRESISNSRSLTIRPDREAIGLFSEAHVPLVGSGMNVPGIYELGLTGAIRYDHYTDFGDTLNPEVGVTWRPMPDLLFRGSYGTSFRTPSLFELYAPRTTFVTSVRDPRRNNQLTSGVTRFAGGNPDLDPVSGKSLTAGIVWTPRFVPRLRLSASYWSVEMKNRVGAFPVAVLLATEADYPDRVIRADPTPADIAAGLPGVIRSIDISRINYGSLKTRGLDLSFDYGVMSRLGDINLSLAATRVFAFDTITRPGVVDLERLGVASGQGTIAKWRATGGLQWSRGGISLGTTTRFVSAYDDVDPGLQARNGRIIPAQFYVDFQFSADLERIFTSQASGRSVQLTAGLVNLFNRLPSFSEVGFNVGHDFSQSDMRGRFGYISLSYQF</sequence>
<evidence type="ECO:0000313" key="14">
    <source>
        <dbReference type="EMBL" id="TXC63450.1"/>
    </source>
</evidence>
<dbReference type="Proteomes" id="UP000321249">
    <property type="component" value="Unassembled WGS sequence"/>
</dbReference>
<evidence type="ECO:0000256" key="2">
    <source>
        <dbReference type="ARBA" id="ARBA00022448"/>
    </source>
</evidence>
<dbReference type="InterPro" id="IPR039426">
    <property type="entry name" value="TonB-dep_rcpt-like"/>
</dbReference>
<keyword evidence="2 10" id="KW-0813">Transport</keyword>
<comment type="subcellular location">
    <subcellularLocation>
        <location evidence="1 10">Cell outer membrane</location>
        <topology evidence="1 10">Multi-pass membrane protein</topology>
    </subcellularLocation>
</comment>
<reference evidence="14 15" key="1">
    <citation type="journal article" date="2015" name="J. Microbiol.">
        <title>Sphingosinicella ginsenosidimutans sp. nov., with ginsenoside converting activity.</title>
        <authorList>
            <person name="Kim J.K."/>
            <person name="Kang M.S."/>
            <person name="Park S.C."/>
            <person name="Kim K.M."/>
            <person name="Choi K."/>
            <person name="Yoon M.H."/>
            <person name="Im W.T."/>
        </authorList>
    </citation>
    <scope>NUCLEOTIDE SEQUENCE [LARGE SCALE GENOMIC DNA]</scope>
    <source>
        <strain evidence="14 15">BS-11</strain>
    </source>
</reference>
<name>A0A5C6TTD5_9SPHN</name>
<dbReference type="GO" id="GO:0009279">
    <property type="term" value="C:cell outer membrane"/>
    <property type="evidence" value="ECO:0007669"/>
    <property type="project" value="UniProtKB-SubCell"/>
</dbReference>
<keyword evidence="4" id="KW-0410">Iron transport</keyword>
<keyword evidence="5 10" id="KW-0812">Transmembrane</keyword>
<evidence type="ECO:0000256" key="8">
    <source>
        <dbReference type="ARBA" id="ARBA00023136"/>
    </source>
</evidence>
<dbReference type="GO" id="GO:0006826">
    <property type="term" value="P:iron ion transport"/>
    <property type="evidence" value="ECO:0007669"/>
    <property type="project" value="UniProtKB-KW"/>
</dbReference>
<keyword evidence="12" id="KW-0732">Signal</keyword>
<evidence type="ECO:0000313" key="15">
    <source>
        <dbReference type="Proteomes" id="UP000321249"/>
    </source>
</evidence>
<feature type="chain" id="PRO_5022718734" evidence="12">
    <location>
        <begin position="26"/>
        <end position="968"/>
    </location>
</feature>
<dbReference type="RefSeq" id="WP_147042860.1">
    <property type="nucleotide sequence ID" value="NZ_BAABIR010000003.1"/>
</dbReference>
<dbReference type="InterPro" id="IPR012910">
    <property type="entry name" value="Plug_dom"/>
</dbReference>
<keyword evidence="7 11" id="KW-0798">TonB box</keyword>
<evidence type="ECO:0000256" key="6">
    <source>
        <dbReference type="ARBA" id="ARBA00023004"/>
    </source>
</evidence>
<proteinExistence type="inferred from homology"/>
<dbReference type="InterPro" id="IPR037066">
    <property type="entry name" value="Plug_dom_sf"/>
</dbReference>
<dbReference type="Pfam" id="PF00593">
    <property type="entry name" value="TonB_dep_Rec_b-barrel"/>
    <property type="match status" value="1"/>
</dbReference>
<accession>A0A5C6TTD5</accession>